<comment type="caution">
    <text evidence="1">The sequence shown here is derived from an EMBL/GenBank/DDBJ whole genome shotgun (WGS) entry which is preliminary data.</text>
</comment>
<proteinExistence type="predicted"/>
<protein>
    <submittedName>
        <fullName evidence="1">Uncharacterized protein</fullName>
    </submittedName>
</protein>
<organism evidence="1 2">
    <name type="scientific">Paractinoplanes pyxinae</name>
    <dbReference type="NCBI Taxonomy" id="2997416"/>
    <lineage>
        <taxon>Bacteria</taxon>
        <taxon>Bacillati</taxon>
        <taxon>Actinomycetota</taxon>
        <taxon>Actinomycetes</taxon>
        <taxon>Micromonosporales</taxon>
        <taxon>Micromonosporaceae</taxon>
        <taxon>Paractinoplanes</taxon>
    </lineage>
</organism>
<gene>
    <name evidence="1" type="ORF">OWR29_24230</name>
</gene>
<keyword evidence="2" id="KW-1185">Reference proteome</keyword>
<evidence type="ECO:0000313" key="1">
    <source>
        <dbReference type="EMBL" id="MCY1141118.1"/>
    </source>
</evidence>
<name>A0ABT4B680_9ACTN</name>
<evidence type="ECO:0000313" key="2">
    <source>
        <dbReference type="Proteomes" id="UP001151002"/>
    </source>
</evidence>
<dbReference type="Proteomes" id="UP001151002">
    <property type="component" value="Unassembled WGS sequence"/>
</dbReference>
<dbReference type="EMBL" id="JAPNTZ010000008">
    <property type="protein sequence ID" value="MCY1141118.1"/>
    <property type="molecule type" value="Genomic_DNA"/>
</dbReference>
<accession>A0ABT4B680</accession>
<dbReference type="RefSeq" id="WP_267565485.1">
    <property type="nucleotide sequence ID" value="NZ_JAPNTZ010000008.1"/>
</dbReference>
<reference evidence="1" key="1">
    <citation type="submission" date="2022-11" db="EMBL/GenBank/DDBJ databases">
        <authorList>
            <person name="Somphong A."/>
            <person name="Phongsopitanun W."/>
        </authorList>
    </citation>
    <scope>NUCLEOTIDE SEQUENCE</scope>
    <source>
        <strain evidence="1">Pm04-4</strain>
    </source>
</reference>
<sequence>MVQRDWQPDESDRQWLPAIDVRAVVAAAGRSSVSLDDFPQIGSTFSAGSAAELRSAVEGLGSDDAGRIEESLTRLRWLVCSDGNTGVAGPFIVPALLRVAGSHRAEALQLVGDMARVDSLRMEAPAGSNWALISKPPSTSSRCTTGSAQYPTTLI</sequence>